<feature type="region of interest" description="Disordered" evidence="1">
    <location>
        <begin position="122"/>
        <end position="141"/>
    </location>
</feature>
<feature type="compositionally biased region" description="Gly residues" evidence="1">
    <location>
        <begin position="251"/>
        <end position="263"/>
    </location>
</feature>
<dbReference type="AlphaFoldDB" id="A0A6A4QSV9"/>
<reference evidence="3" key="1">
    <citation type="journal article" date="2020" name="Nat. Commun.">
        <title>Genome sequence of the cluster root forming white lupin.</title>
        <authorList>
            <person name="Hufnagel B."/>
            <person name="Marques A."/>
            <person name="Soriano A."/>
            <person name="Marques L."/>
            <person name="Divol F."/>
            <person name="Doumas P."/>
            <person name="Sallet E."/>
            <person name="Mancinotti D."/>
            <person name="Carrere S."/>
            <person name="Marande W."/>
            <person name="Arribat S."/>
            <person name="Keller J."/>
            <person name="Huneau C."/>
            <person name="Blein T."/>
            <person name="Aime D."/>
            <person name="Laguerre M."/>
            <person name="Taylor J."/>
            <person name="Schubert V."/>
            <person name="Nelson M."/>
            <person name="Geu-Flores F."/>
            <person name="Crespi M."/>
            <person name="Gallardo-Guerrero K."/>
            <person name="Delaux P.-M."/>
            <person name="Salse J."/>
            <person name="Berges H."/>
            <person name="Guyot R."/>
            <person name="Gouzy J."/>
            <person name="Peret B."/>
        </authorList>
    </citation>
    <scope>NUCLEOTIDE SEQUENCE [LARGE SCALE GENOMIC DNA]</scope>
    <source>
        <strain evidence="3">cv. Amiga</strain>
    </source>
</reference>
<dbReference type="InterPro" id="IPR057984">
    <property type="entry name" value="PATROL1_C"/>
</dbReference>
<dbReference type="PANTHER" id="PTHR31280:SF22">
    <property type="entry name" value="DUF810 FAMILY PROTEIN"/>
    <property type="match status" value="1"/>
</dbReference>
<name>A0A6A4QSV9_LUPAL</name>
<comment type="caution">
    <text evidence="2">The sequence shown here is derived from an EMBL/GenBank/DDBJ whole genome shotgun (WGS) entry which is preliminary data.</text>
</comment>
<dbReference type="PROSITE" id="PS51258">
    <property type="entry name" value="MHD1"/>
    <property type="match status" value="1"/>
</dbReference>
<evidence type="ECO:0000256" key="1">
    <source>
        <dbReference type="SAM" id="MobiDB-lite"/>
    </source>
</evidence>
<evidence type="ECO:0000313" key="2">
    <source>
        <dbReference type="EMBL" id="KAE9617448.1"/>
    </source>
</evidence>
<keyword evidence="3" id="KW-1185">Reference proteome</keyword>
<dbReference type="InterPro" id="IPR014772">
    <property type="entry name" value="Munc13_dom-2"/>
</dbReference>
<feature type="compositionally biased region" description="Basic residues" evidence="1">
    <location>
        <begin position="1"/>
        <end position="11"/>
    </location>
</feature>
<dbReference type="EMBL" id="WOCE01000003">
    <property type="protein sequence ID" value="KAE9617448.1"/>
    <property type="molecule type" value="Genomic_DNA"/>
</dbReference>
<feature type="region of interest" description="Disordered" evidence="1">
    <location>
        <begin position="1"/>
        <end position="107"/>
    </location>
</feature>
<dbReference type="InterPro" id="IPR014770">
    <property type="entry name" value="Munc13_1"/>
</dbReference>
<gene>
    <name evidence="2" type="ORF">Lalb_Chr03g0035491</name>
</gene>
<dbReference type="Proteomes" id="UP000447434">
    <property type="component" value="Chromosome 3"/>
</dbReference>
<dbReference type="OrthoDB" id="2015333at2759"/>
<protein>
    <submittedName>
        <fullName evidence="2">Uncharacterized protein</fullName>
    </submittedName>
</protein>
<accession>A0A6A4QSV9</accession>
<feature type="compositionally biased region" description="Pro residues" evidence="1">
    <location>
        <begin position="44"/>
        <end position="60"/>
    </location>
</feature>
<proteinExistence type="predicted"/>
<dbReference type="PROSITE" id="PS51259">
    <property type="entry name" value="MHD2"/>
    <property type="match status" value="1"/>
</dbReference>
<feature type="compositionally biased region" description="Low complexity" evidence="1">
    <location>
        <begin position="24"/>
        <end position="34"/>
    </location>
</feature>
<evidence type="ECO:0000313" key="3">
    <source>
        <dbReference type="Proteomes" id="UP000447434"/>
    </source>
</evidence>
<organism evidence="2 3">
    <name type="scientific">Lupinus albus</name>
    <name type="common">White lupine</name>
    <name type="synonym">Lupinus termis</name>
    <dbReference type="NCBI Taxonomy" id="3870"/>
    <lineage>
        <taxon>Eukaryota</taxon>
        <taxon>Viridiplantae</taxon>
        <taxon>Streptophyta</taxon>
        <taxon>Embryophyta</taxon>
        <taxon>Tracheophyta</taxon>
        <taxon>Spermatophyta</taxon>
        <taxon>Magnoliopsida</taxon>
        <taxon>eudicotyledons</taxon>
        <taxon>Gunneridae</taxon>
        <taxon>Pentapetalae</taxon>
        <taxon>rosids</taxon>
        <taxon>fabids</taxon>
        <taxon>Fabales</taxon>
        <taxon>Fabaceae</taxon>
        <taxon>Papilionoideae</taxon>
        <taxon>50 kb inversion clade</taxon>
        <taxon>genistoids sensu lato</taxon>
        <taxon>core genistoids</taxon>
        <taxon>Genisteae</taxon>
        <taxon>Lupinus</taxon>
    </lineage>
</organism>
<dbReference type="PANTHER" id="PTHR31280">
    <property type="entry name" value="PROTEIN UNC-13 HOMOLOG"/>
    <property type="match status" value="1"/>
</dbReference>
<sequence>MGLHSRRRRRHESSPGNFPPLFPPSISIPSSPLLHRTRHESSPGPFPPLSPPPPPPPPVPESLHNHHESPSPLTSRYRRDSYPGPFPSFLSPSSSDPPPLTIYHTRNETCPGPFFDTQTYYHHHHHHHESDEPSSSTSSSPFYHYTNKSTLDLYGHEQEHELSWPFDKLNVDGLDHDDIKETAYEIFFTACRSSPGFGGRSAITFYSKHENNGNEGTGSSVPVSHTSRVKRALGLKMLRSSLSQRIMTVSDGGGGGNGSGGGRWSSAPCSPMSRAMQSPGRPRRQMTMADVMRVQMTVSEQSDSRLRKTLMRTLVGQLGRQAETIILPLELLRHLKPSEFNDSHEYHLWQKRQLKILEAGILLHPSIPVENTNTFAMNLRDIIRSAEAKPLDTGKNSDTMRTFSNSVVSLAMRSPNGAPTNICHWANGYPVNIHLYMSLLQSIFDLKDETSILDEVDDLLDLMKKTWSTLGINRPIHNVCFTWLLFQKYVVTGQIEPDLLCASHAMLAEVANDARKEKEPLYVNMLASVINSLQGWAEKRLLNYHDYFQGGTIGQIENLLPLVLAASKILGCVTNFDGGEQEKGDKTRVDFSGHRVDNYIRSSMKNAFYTIMEASNANYVEFGTKKDISEVMLKIAQEIEDLAMNERDNYSVILKKWHTTADAIAAMTLNNCFGDVLKKYLSEMTSLTVEVIQVLQRAKKLEDILVQMVVEDCADCDDGGKTVVREMVPYEVDSILLNLMRKWIDESLNKGAYCLQRAKETETWNPKSKSEPYGKTAVELMNFAKITVQEFFRIPTEISEDLVQELAGGLEKKIREYTMFVAACGLKENYIPSLPPLTRCYRDSKLQKLLKIASPCSVSCEEPHLLGIDVDNHPHSCTSRGTQRLYIRLNTLHYLLSHIPSLDKSLTLTPGIVPSKRGGVTNKQTIKGNNNTSYFESANSSIIAACKHVSEVASYRLIFLDSVFFLYDGLYVGDVANGRINHALTILKHNIKLMTAILTEEAHALAVKEVMKATFDAFLMVLLAGGTSRAFNESDHQIIQEDFQSLKQIFHTFGQRLVAENVVEKEGEVVEGVIELMGMSTEKLMENLSIVTSETSGVGIIGNGQKLPMPPTTGKWNRADPNTILRVLCYRNDRVANHFLKRTFQIPKRR</sequence>
<feature type="region of interest" description="Disordered" evidence="1">
    <location>
        <begin position="250"/>
        <end position="283"/>
    </location>
</feature>
<dbReference type="InterPro" id="IPR008528">
    <property type="entry name" value="unc-13_homologue"/>
</dbReference>
<dbReference type="Pfam" id="PF25761">
    <property type="entry name" value="TPR_PATROL1"/>
    <property type="match status" value="1"/>
</dbReference>